<organism evidence="2 3">
    <name type="scientific">Sporosarcina soli</name>
    <dbReference type="NCBI Taxonomy" id="334736"/>
    <lineage>
        <taxon>Bacteria</taxon>
        <taxon>Bacillati</taxon>
        <taxon>Bacillota</taxon>
        <taxon>Bacilli</taxon>
        <taxon>Bacillales</taxon>
        <taxon>Caryophanaceae</taxon>
        <taxon>Sporosarcina</taxon>
    </lineage>
</organism>
<evidence type="ECO:0000313" key="3">
    <source>
        <dbReference type="Proteomes" id="UP001596109"/>
    </source>
</evidence>
<feature type="compositionally biased region" description="Basic and acidic residues" evidence="1">
    <location>
        <begin position="1"/>
        <end position="12"/>
    </location>
</feature>
<dbReference type="RefSeq" id="WP_381429762.1">
    <property type="nucleotide sequence ID" value="NZ_JBHSNO010000001.1"/>
</dbReference>
<dbReference type="EMBL" id="JBHSNO010000001">
    <property type="protein sequence ID" value="MFC5587593.1"/>
    <property type="molecule type" value="Genomic_DNA"/>
</dbReference>
<comment type="caution">
    <text evidence="2">The sequence shown here is derived from an EMBL/GenBank/DDBJ whole genome shotgun (WGS) entry which is preliminary data.</text>
</comment>
<name>A0ABW0TG52_9BACL</name>
<keyword evidence="3" id="KW-1185">Reference proteome</keyword>
<accession>A0ABW0TG52</accession>
<dbReference type="Proteomes" id="UP001596109">
    <property type="component" value="Unassembled WGS sequence"/>
</dbReference>
<reference evidence="3" key="1">
    <citation type="journal article" date="2019" name="Int. J. Syst. Evol. Microbiol.">
        <title>The Global Catalogue of Microorganisms (GCM) 10K type strain sequencing project: providing services to taxonomists for standard genome sequencing and annotation.</title>
        <authorList>
            <consortium name="The Broad Institute Genomics Platform"/>
            <consortium name="The Broad Institute Genome Sequencing Center for Infectious Disease"/>
            <person name="Wu L."/>
            <person name="Ma J."/>
        </authorList>
    </citation>
    <scope>NUCLEOTIDE SEQUENCE [LARGE SCALE GENOMIC DNA]</scope>
    <source>
        <strain evidence="3">CGMCC 4.1434</strain>
    </source>
</reference>
<evidence type="ECO:0000313" key="2">
    <source>
        <dbReference type="EMBL" id="MFC5587593.1"/>
    </source>
</evidence>
<gene>
    <name evidence="2" type="ORF">ACFPRA_01550</name>
</gene>
<protein>
    <submittedName>
        <fullName evidence="2">Uncharacterized protein</fullName>
    </submittedName>
</protein>
<sequence length="56" mass="6575">MKERNINCKEIESDQSSSSVKGETREIFEGMSFKYPPVSKEDYINAYKEYVRRCSS</sequence>
<proteinExistence type="predicted"/>
<feature type="region of interest" description="Disordered" evidence="1">
    <location>
        <begin position="1"/>
        <end position="22"/>
    </location>
</feature>
<evidence type="ECO:0000256" key="1">
    <source>
        <dbReference type="SAM" id="MobiDB-lite"/>
    </source>
</evidence>